<proteinExistence type="predicted"/>
<dbReference type="Proteomes" id="UP001341840">
    <property type="component" value="Unassembled WGS sequence"/>
</dbReference>
<reference evidence="2 3" key="1">
    <citation type="journal article" date="2023" name="Plants (Basel)">
        <title>Bridging the Gap: Combining Genomics and Transcriptomics Approaches to Understand Stylosanthes scabra, an Orphan Legume from the Brazilian Caatinga.</title>
        <authorList>
            <person name="Ferreira-Neto J.R.C."/>
            <person name="da Silva M.D."/>
            <person name="Binneck E."/>
            <person name="de Melo N.F."/>
            <person name="da Silva R.H."/>
            <person name="de Melo A.L.T.M."/>
            <person name="Pandolfi V."/>
            <person name="Bustamante F.O."/>
            <person name="Brasileiro-Vidal A.C."/>
            <person name="Benko-Iseppon A.M."/>
        </authorList>
    </citation>
    <scope>NUCLEOTIDE SEQUENCE [LARGE SCALE GENOMIC DNA]</scope>
    <source>
        <tissue evidence="2">Leaves</tissue>
    </source>
</reference>
<feature type="compositionally biased region" description="Basic and acidic residues" evidence="1">
    <location>
        <begin position="63"/>
        <end position="73"/>
    </location>
</feature>
<accession>A0ABU6Y578</accession>
<evidence type="ECO:0000313" key="2">
    <source>
        <dbReference type="EMBL" id="MED6205011.1"/>
    </source>
</evidence>
<sequence length="119" mass="13615">MKKFLTKLKSCYCPHPTKKKPPPKPAPSIAAIHRPLQIHSATSRRPLKRGRRNWEPALSDISEDSREDRDSVDDNKIVITKPKKKPAVIILPPHKDNYHDREWWKSMPIGVSSLGFSMG</sequence>
<evidence type="ECO:0000256" key="1">
    <source>
        <dbReference type="SAM" id="MobiDB-lite"/>
    </source>
</evidence>
<dbReference type="EMBL" id="JASCZI010241692">
    <property type="protein sequence ID" value="MED6205011.1"/>
    <property type="molecule type" value="Genomic_DNA"/>
</dbReference>
<feature type="region of interest" description="Disordered" evidence="1">
    <location>
        <begin position="1"/>
        <end position="73"/>
    </location>
</feature>
<gene>
    <name evidence="2" type="ORF">PIB30_014008</name>
</gene>
<evidence type="ECO:0000313" key="3">
    <source>
        <dbReference type="Proteomes" id="UP001341840"/>
    </source>
</evidence>
<comment type="caution">
    <text evidence="2">The sequence shown here is derived from an EMBL/GenBank/DDBJ whole genome shotgun (WGS) entry which is preliminary data.</text>
</comment>
<organism evidence="2 3">
    <name type="scientific">Stylosanthes scabra</name>
    <dbReference type="NCBI Taxonomy" id="79078"/>
    <lineage>
        <taxon>Eukaryota</taxon>
        <taxon>Viridiplantae</taxon>
        <taxon>Streptophyta</taxon>
        <taxon>Embryophyta</taxon>
        <taxon>Tracheophyta</taxon>
        <taxon>Spermatophyta</taxon>
        <taxon>Magnoliopsida</taxon>
        <taxon>eudicotyledons</taxon>
        <taxon>Gunneridae</taxon>
        <taxon>Pentapetalae</taxon>
        <taxon>rosids</taxon>
        <taxon>fabids</taxon>
        <taxon>Fabales</taxon>
        <taxon>Fabaceae</taxon>
        <taxon>Papilionoideae</taxon>
        <taxon>50 kb inversion clade</taxon>
        <taxon>dalbergioids sensu lato</taxon>
        <taxon>Dalbergieae</taxon>
        <taxon>Pterocarpus clade</taxon>
        <taxon>Stylosanthes</taxon>
    </lineage>
</organism>
<protein>
    <submittedName>
        <fullName evidence="2">Uncharacterized protein</fullName>
    </submittedName>
</protein>
<name>A0ABU6Y578_9FABA</name>
<keyword evidence="3" id="KW-1185">Reference proteome</keyword>